<sequence>MAEPASLVVRRRLEWSDTDPADRWHYGVVLRFVESAEKELQDQLGVTAADARWMPRVNLTVDYLGALHFGEVAETTLAVEHVGRASLRYAFTVARDGTTLARGTLTVVWIDSGTGRSSPWPDRLRALLTGSGAAES</sequence>
<accession>A0ABQ4E789</accession>
<keyword evidence="2" id="KW-1185">Reference proteome</keyword>
<evidence type="ECO:0000313" key="2">
    <source>
        <dbReference type="Proteomes" id="UP000646749"/>
    </source>
</evidence>
<dbReference type="RefSeq" id="WP_203868970.1">
    <property type="nucleotide sequence ID" value="NZ_BONW01000028.1"/>
</dbReference>
<gene>
    <name evidence="1" type="ORF">Pen02_54990</name>
</gene>
<dbReference type="InterPro" id="IPR029069">
    <property type="entry name" value="HotDog_dom_sf"/>
</dbReference>
<reference evidence="1 2" key="1">
    <citation type="submission" date="2021-01" db="EMBL/GenBank/DDBJ databases">
        <title>Whole genome shotgun sequence of Plantactinospora endophytica NBRC 110450.</title>
        <authorList>
            <person name="Komaki H."/>
            <person name="Tamura T."/>
        </authorList>
    </citation>
    <scope>NUCLEOTIDE SEQUENCE [LARGE SCALE GENOMIC DNA]</scope>
    <source>
        <strain evidence="1 2">NBRC 110450</strain>
    </source>
</reference>
<dbReference type="Proteomes" id="UP000646749">
    <property type="component" value="Unassembled WGS sequence"/>
</dbReference>
<dbReference type="Pfam" id="PF13279">
    <property type="entry name" value="4HBT_2"/>
    <property type="match status" value="1"/>
</dbReference>
<dbReference type="EMBL" id="BONW01000028">
    <property type="protein sequence ID" value="GIG90563.1"/>
    <property type="molecule type" value="Genomic_DNA"/>
</dbReference>
<protein>
    <recommendedName>
        <fullName evidence="3">Thioesterase</fullName>
    </recommendedName>
</protein>
<proteinExistence type="predicted"/>
<organism evidence="1 2">
    <name type="scientific">Plantactinospora endophytica</name>
    <dbReference type="NCBI Taxonomy" id="673535"/>
    <lineage>
        <taxon>Bacteria</taxon>
        <taxon>Bacillati</taxon>
        <taxon>Actinomycetota</taxon>
        <taxon>Actinomycetes</taxon>
        <taxon>Micromonosporales</taxon>
        <taxon>Micromonosporaceae</taxon>
        <taxon>Plantactinospora</taxon>
    </lineage>
</organism>
<name>A0ABQ4E789_9ACTN</name>
<dbReference type="CDD" id="cd00586">
    <property type="entry name" value="4HBT"/>
    <property type="match status" value="1"/>
</dbReference>
<comment type="caution">
    <text evidence="1">The sequence shown here is derived from an EMBL/GenBank/DDBJ whole genome shotgun (WGS) entry which is preliminary data.</text>
</comment>
<evidence type="ECO:0008006" key="3">
    <source>
        <dbReference type="Google" id="ProtNLM"/>
    </source>
</evidence>
<evidence type="ECO:0000313" key="1">
    <source>
        <dbReference type="EMBL" id="GIG90563.1"/>
    </source>
</evidence>
<dbReference type="SUPFAM" id="SSF54637">
    <property type="entry name" value="Thioesterase/thiol ester dehydrase-isomerase"/>
    <property type="match status" value="1"/>
</dbReference>
<dbReference type="Gene3D" id="3.10.129.10">
    <property type="entry name" value="Hotdog Thioesterase"/>
    <property type="match status" value="1"/>
</dbReference>